<dbReference type="InterPro" id="IPR018383">
    <property type="entry name" value="UPF0324_pro"/>
</dbReference>
<gene>
    <name evidence="8" type="ORF">C8P68_101861</name>
</gene>
<evidence type="ECO:0000256" key="4">
    <source>
        <dbReference type="ARBA" id="ARBA00022692"/>
    </source>
</evidence>
<feature type="transmembrane region" description="Helical" evidence="7">
    <location>
        <begin position="95"/>
        <end position="116"/>
    </location>
</feature>
<feature type="transmembrane region" description="Helical" evidence="7">
    <location>
        <begin position="154"/>
        <end position="178"/>
    </location>
</feature>
<dbReference type="GO" id="GO:0005886">
    <property type="term" value="C:plasma membrane"/>
    <property type="evidence" value="ECO:0007669"/>
    <property type="project" value="UniProtKB-SubCell"/>
</dbReference>
<dbReference type="EMBL" id="QAOQ01000001">
    <property type="protein sequence ID" value="PTR01624.1"/>
    <property type="molecule type" value="Genomic_DNA"/>
</dbReference>
<name>A0A2T5JGV0_9SPHI</name>
<dbReference type="OrthoDB" id="9811391at2"/>
<evidence type="ECO:0000256" key="5">
    <source>
        <dbReference type="ARBA" id="ARBA00022989"/>
    </source>
</evidence>
<protein>
    <submittedName>
        <fullName evidence="8">Putative integral membrane protein (TIGR00698 family)</fullName>
    </submittedName>
</protein>
<comment type="subcellular location">
    <subcellularLocation>
        <location evidence="1">Cell membrane</location>
        <topology evidence="1">Multi-pass membrane protein</topology>
    </subcellularLocation>
</comment>
<comment type="similarity">
    <text evidence="2">Belongs to the UPF0324 family.</text>
</comment>
<dbReference type="Proteomes" id="UP000244168">
    <property type="component" value="Unassembled WGS sequence"/>
</dbReference>
<feature type="transmembrane region" description="Helical" evidence="7">
    <location>
        <begin position="218"/>
        <end position="237"/>
    </location>
</feature>
<evidence type="ECO:0000256" key="3">
    <source>
        <dbReference type="ARBA" id="ARBA00022475"/>
    </source>
</evidence>
<evidence type="ECO:0000313" key="9">
    <source>
        <dbReference type="Proteomes" id="UP000244168"/>
    </source>
</evidence>
<proteinExistence type="inferred from homology"/>
<dbReference type="AlphaFoldDB" id="A0A2T5JGV0"/>
<feature type="transmembrane region" description="Helical" evidence="7">
    <location>
        <begin position="243"/>
        <end position="261"/>
    </location>
</feature>
<evidence type="ECO:0000256" key="6">
    <source>
        <dbReference type="ARBA" id="ARBA00023136"/>
    </source>
</evidence>
<feature type="transmembrane region" description="Helical" evidence="7">
    <location>
        <begin position="66"/>
        <end position="83"/>
    </location>
</feature>
<reference evidence="8 9" key="1">
    <citation type="submission" date="2018-04" db="EMBL/GenBank/DDBJ databases">
        <title>Genomic Encyclopedia of Archaeal and Bacterial Type Strains, Phase II (KMG-II): from individual species to whole genera.</title>
        <authorList>
            <person name="Goeker M."/>
        </authorList>
    </citation>
    <scope>NUCLEOTIDE SEQUENCE [LARGE SCALE GENOMIC DNA]</scope>
    <source>
        <strain evidence="8 9">DSM 26809</strain>
    </source>
</reference>
<keyword evidence="4 7" id="KW-0812">Transmembrane</keyword>
<dbReference type="Pfam" id="PF03601">
    <property type="entry name" value="Cons_hypoth698"/>
    <property type="match status" value="1"/>
</dbReference>
<comment type="caution">
    <text evidence="8">The sequence shown here is derived from an EMBL/GenBank/DDBJ whole genome shotgun (WGS) entry which is preliminary data.</text>
</comment>
<evidence type="ECO:0000256" key="2">
    <source>
        <dbReference type="ARBA" id="ARBA00007977"/>
    </source>
</evidence>
<dbReference type="PANTHER" id="PTHR30106:SF1">
    <property type="entry name" value="UPF0324 MEMBRANE PROTEIN FN0533"/>
    <property type="match status" value="1"/>
</dbReference>
<keyword evidence="6 7" id="KW-0472">Membrane</keyword>
<feature type="transmembrane region" description="Helical" evidence="7">
    <location>
        <begin position="303"/>
        <end position="322"/>
    </location>
</feature>
<dbReference type="RefSeq" id="WP_107826998.1">
    <property type="nucleotide sequence ID" value="NZ_CP160205.1"/>
</dbReference>
<evidence type="ECO:0000256" key="7">
    <source>
        <dbReference type="SAM" id="Phobius"/>
    </source>
</evidence>
<keyword evidence="5 7" id="KW-1133">Transmembrane helix</keyword>
<feature type="transmembrane region" description="Helical" evidence="7">
    <location>
        <begin position="273"/>
        <end position="291"/>
    </location>
</feature>
<feature type="transmembrane region" description="Helical" evidence="7">
    <location>
        <begin position="122"/>
        <end position="142"/>
    </location>
</feature>
<dbReference type="PANTHER" id="PTHR30106">
    <property type="entry name" value="INNER MEMBRANE PROTEIN YEIH-RELATED"/>
    <property type="match status" value="1"/>
</dbReference>
<feature type="transmembrane region" description="Helical" evidence="7">
    <location>
        <begin position="25"/>
        <end position="54"/>
    </location>
</feature>
<organism evidence="8 9">
    <name type="scientific">Mucilaginibacter yixingensis</name>
    <dbReference type="NCBI Taxonomy" id="1295612"/>
    <lineage>
        <taxon>Bacteria</taxon>
        <taxon>Pseudomonadati</taxon>
        <taxon>Bacteroidota</taxon>
        <taxon>Sphingobacteriia</taxon>
        <taxon>Sphingobacteriales</taxon>
        <taxon>Sphingobacteriaceae</taxon>
        <taxon>Mucilaginibacter</taxon>
    </lineage>
</organism>
<keyword evidence="3" id="KW-1003">Cell membrane</keyword>
<evidence type="ECO:0000313" key="8">
    <source>
        <dbReference type="EMBL" id="PTR01624.1"/>
    </source>
</evidence>
<evidence type="ECO:0000256" key="1">
    <source>
        <dbReference type="ARBA" id="ARBA00004651"/>
    </source>
</evidence>
<accession>A0A2T5JGV0</accession>
<keyword evidence="9" id="KW-1185">Reference proteome</keyword>
<sequence length="325" mass="34383">MNAQSTTAPQHNDVLLNLSPAVRKALFLVCALLCLTPWIGPPEALLLGLAVALISGHPWQQVNHRATQWLLQLSVVGLGFGMNAQSAWKAGSEGLVFAAFSITGTLTLGYFVAKWLGIEKKAAHLIACGTAICGGSAIAAVSPVIKAEEKQTSVALGCVFILNSAALFIFPAIGHALHLNQTQFGLWCAIAIHDTSSVVGAAGKFGTQALQIATTVKLARALWIVPVALLSAFSFKVKTKKVHIPWFILLFIGAMLVNSYIPQFAPIDVCINLAAKAGLTLTLFLIGAGLSKQVLTSVGLKPFMLSVILWLAISTVTLYAVIHLL</sequence>